<dbReference type="Proteomes" id="UP001295740">
    <property type="component" value="Unassembled WGS sequence"/>
</dbReference>
<protein>
    <submittedName>
        <fullName evidence="1">Uu.00g021850.m01.CDS01</fullName>
    </submittedName>
</protein>
<gene>
    <name evidence="1" type="ORF">KHLLAP_LOCUS14534</name>
</gene>
<dbReference type="EMBL" id="CAUWAG010000020">
    <property type="protein sequence ID" value="CAJ2514066.1"/>
    <property type="molecule type" value="Genomic_DNA"/>
</dbReference>
<name>A0AAI8VTX2_9PEZI</name>
<organism evidence="1 2">
    <name type="scientific">Anthostomella pinea</name>
    <dbReference type="NCBI Taxonomy" id="933095"/>
    <lineage>
        <taxon>Eukaryota</taxon>
        <taxon>Fungi</taxon>
        <taxon>Dikarya</taxon>
        <taxon>Ascomycota</taxon>
        <taxon>Pezizomycotina</taxon>
        <taxon>Sordariomycetes</taxon>
        <taxon>Xylariomycetidae</taxon>
        <taxon>Xylariales</taxon>
        <taxon>Xylariaceae</taxon>
        <taxon>Anthostomella</taxon>
    </lineage>
</organism>
<proteinExistence type="predicted"/>
<accession>A0AAI8VTX2</accession>
<dbReference type="AlphaFoldDB" id="A0AAI8VTX2"/>
<reference evidence="1" key="1">
    <citation type="submission" date="2023-10" db="EMBL/GenBank/DDBJ databases">
        <authorList>
            <person name="Hackl T."/>
        </authorList>
    </citation>
    <scope>NUCLEOTIDE SEQUENCE</scope>
</reference>
<comment type="caution">
    <text evidence="1">The sequence shown here is derived from an EMBL/GenBank/DDBJ whole genome shotgun (WGS) entry which is preliminary data.</text>
</comment>
<sequence>MTANVMYEPLVRTVAPPKTPSVLTLGLAADELAYAEMALEHTYNVKAYIPEPEGPTLALDGFDQTIADALTLYANGCKPRSPRLGLCEVAPDGTTLHTVIKQGSEGLRLVDAKNILMAIPILQSAFTKTLPPNDVASLRDILLWFYPEELLFGTFNPIGIESVLRGLRSKVRSRALTAAGQMTRWFRDLWLFVFVAQKVASRVDRAAGITHDSYNTVPRKHDGVVASVLQDDGLTHQLWSDYRDLLGDLERHTEEGLGNPWVAHD</sequence>
<keyword evidence="2" id="KW-1185">Reference proteome</keyword>
<evidence type="ECO:0000313" key="2">
    <source>
        <dbReference type="Proteomes" id="UP001295740"/>
    </source>
</evidence>
<evidence type="ECO:0000313" key="1">
    <source>
        <dbReference type="EMBL" id="CAJ2514066.1"/>
    </source>
</evidence>